<evidence type="ECO:0000313" key="3">
    <source>
        <dbReference type="EMBL" id="NMD86018.1"/>
    </source>
</evidence>
<name>A0A848ASB8_9BACT</name>
<dbReference type="EMBL" id="JABAEW010000007">
    <property type="protein sequence ID" value="NMD86018.1"/>
    <property type="molecule type" value="Genomic_DNA"/>
</dbReference>
<dbReference type="GO" id="GO:0003677">
    <property type="term" value="F:DNA binding"/>
    <property type="evidence" value="ECO:0007669"/>
    <property type="project" value="InterPro"/>
</dbReference>
<sequence length="351" mass="40836">MKECSTVSFKGQVIYCGIDVHKKSWHVTIRHCCHQIENFSMNPDPVKLAKHLKRNYPEAEYRSVYEAGFSGYEAHRTLCRLGVKNIVINPADVPTSGKEREYKNDSADSRKLARELENGSLEGIYIPEPENLELRNLTRRETKLTGNIVRIKNRLHSHLFFLGLKFRGWSGRSLKIMELDAVKRHDYALLSDLRELRFLREEKIRVIRDERECLKRLNRDKIQENLQSISEIGFRTAVVLQAELWDLLRFPNKDSLNSYVGLAPHTVGSGEHEKIKFGGNRKKKQLHYLLIESAWRAVRFNLEYRARYGAMLAKGACPQRAISIIAKKLLLSIRAVWIQNRQFVELLPRTK</sequence>
<feature type="domain" description="Transposase IS110-like N-terminal" evidence="1">
    <location>
        <begin position="16"/>
        <end position="159"/>
    </location>
</feature>
<organism evidence="3 4">
    <name type="scientific">Victivallis vadensis</name>
    <dbReference type="NCBI Taxonomy" id="172901"/>
    <lineage>
        <taxon>Bacteria</taxon>
        <taxon>Pseudomonadati</taxon>
        <taxon>Lentisphaerota</taxon>
        <taxon>Lentisphaeria</taxon>
        <taxon>Victivallales</taxon>
        <taxon>Victivallaceae</taxon>
        <taxon>Victivallis</taxon>
    </lineage>
</organism>
<dbReference type="InterPro" id="IPR003346">
    <property type="entry name" value="Transposase_20"/>
</dbReference>
<dbReference type="InterPro" id="IPR002525">
    <property type="entry name" value="Transp_IS110-like_N"/>
</dbReference>
<gene>
    <name evidence="3" type="ORF">HF882_05410</name>
</gene>
<reference evidence="3 4" key="1">
    <citation type="submission" date="2020-04" db="EMBL/GenBank/DDBJ databases">
        <authorList>
            <person name="Hitch T.C.A."/>
            <person name="Wylensek D."/>
            <person name="Clavel T."/>
        </authorList>
    </citation>
    <scope>NUCLEOTIDE SEQUENCE [LARGE SCALE GENOMIC DNA]</scope>
    <source>
        <strain evidence="3 4">COR2-253-APC-1A</strain>
    </source>
</reference>
<dbReference type="AlphaFoldDB" id="A0A848ASB8"/>
<dbReference type="GO" id="GO:0006313">
    <property type="term" value="P:DNA transposition"/>
    <property type="evidence" value="ECO:0007669"/>
    <property type="project" value="InterPro"/>
</dbReference>
<dbReference type="NCBIfam" id="NF033542">
    <property type="entry name" value="transpos_IS110"/>
    <property type="match status" value="1"/>
</dbReference>
<evidence type="ECO:0000313" key="4">
    <source>
        <dbReference type="Proteomes" id="UP000576225"/>
    </source>
</evidence>
<dbReference type="InterPro" id="IPR047650">
    <property type="entry name" value="Transpos_IS110"/>
</dbReference>
<feature type="domain" description="Transposase IS116/IS110/IS902 C-terminal" evidence="2">
    <location>
        <begin position="224"/>
        <end position="308"/>
    </location>
</feature>
<dbReference type="Proteomes" id="UP000576225">
    <property type="component" value="Unassembled WGS sequence"/>
</dbReference>
<comment type="caution">
    <text evidence="3">The sequence shown here is derived from an EMBL/GenBank/DDBJ whole genome shotgun (WGS) entry which is preliminary data.</text>
</comment>
<dbReference type="PANTHER" id="PTHR33055">
    <property type="entry name" value="TRANSPOSASE FOR INSERTION SEQUENCE ELEMENT IS1111A"/>
    <property type="match status" value="1"/>
</dbReference>
<accession>A0A848ASB8</accession>
<evidence type="ECO:0000259" key="1">
    <source>
        <dbReference type="Pfam" id="PF01548"/>
    </source>
</evidence>
<dbReference type="Pfam" id="PF02371">
    <property type="entry name" value="Transposase_20"/>
    <property type="match status" value="1"/>
</dbReference>
<dbReference type="GO" id="GO:0004803">
    <property type="term" value="F:transposase activity"/>
    <property type="evidence" value="ECO:0007669"/>
    <property type="project" value="InterPro"/>
</dbReference>
<dbReference type="RefSeq" id="WP_168961898.1">
    <property type="nucleotide sequence ID" value="NZ_JABAEW010000007.1"/>
</dbReference>
<dbReference type="PANTHER" id="PTHR33055:SF15">
    <property type="entry name" value="TRANSPOSASE-RELATED"/>
    <property type="match status" value="1"/>
</dbReference>
<evidence type="ECO:0000259" key="2">
    <source>
        <dbReference type="Pfam" id="PF02371"/>
    </source>
</evidence>
<protein>
    <submittedName>
        <fullName evidence="3">IS110 family transposase</fullName>
    </submittedName>
</protein>
<dbReference type="Pfam" id="PF01548">
    <property type="entry name" value="DEDD_Tnp_IS110"/>
    <property type="match status" value="1"/>
</dbReference>
<proteinExistence type="predicted"/>